<name>A0A7Y0HDK7_9PROT</name>
<reference evidence="6 7" key="1">
    <citation type="submission" date="2020-04" db="EMBL/GenBank/DDBJ databases">
        <title>Rhodospirillaceae bacterium KN72 isolated from deep sea.</title>
        <authorList>
            <person name="Zhang D.-C."/>
        </authorList>
    </citation>
    <scope>NUCLEOTIDE SEQUENCE [LARGE SCALE GENOMIC DNA]</scope>
    <source>
        <strain evidence="6 7">KN72</strain>
    </source>
</reference>
<comment type="similarity">
    <text evidence="1">Belongs to the leucine-binding protein family.</text>
</comment>
<gene>
    <name evidence="6" type="ORF">HH303_05605</name>
</gene>
<feature type="signal peptide" evidence="4">
    <location>
        <begin position="1"/>
        <end position="21"/>
    </location>
</feature>
<dbReference type="AlphaFoldDB" id="A0A7Y0HDK7"/>
<feature type="chain" id="PRO_5030804409" evidence="4">
    <location>
        <begin position="22"/>
        <end position="401"/>
    </location>
</feature>
<dbReference type="GO" id="GO:0006865">
    <property type="term" value="P:amino acid transport"/>
    <property type="evidence" value="ECO:0007669"/>
    <property type="project" value="UniProtKB-KW"/>
</dbReference>
<dbReference type="RefSeq" id="WP_169624259.1">
    <property type="nucleotide sequence ID" value="NZ_JABBNT010000002.1"/>
</dbReference>
<dbReference type="Pfam" id="PF13458">
    <property type="entry name" value="Peripla_BP_6"/>
    <property type="match status" value="1"/>
</dbReference>
<evidence type="ECO:0000256" key="1">
    <source>
        <dbReference type="ARBA" id="ARBA00010062"/>
    </source>
</evidence>
<proteinExistence type="inferred from homology"/>
<feature type="domain" description="Leucine-binding protein" evidence="5">
    <location>
        <begin position="29"/>
        <end position="365"/>
    </location>
</feature>
<dbReference type="SUPFAM" id="SSF53822">
    <property type="entry name" value="Periplasmic binding protein-like I"/>
    <property type="match status" value="1"/>
</dbReference>
<dbReference type="PANTHER" id="PTHR30483">
    <property type="entry name" value="LEUCINE-SPECIFIC-BINDING PROTEIN"/>
    <property type="match status" value="1"/>
</dbReference>
<dbReference type="InterPro" id="IPR028082">
    <property type="entry name" value="Peripla_BP_I"/>
</dbReference>
<evidence type="ECO:0000313" key="7">
    <source>
        <dbReference type="Proteomes" id="UP000539372"/>
    </source>
</evidence>
<dbReference type="InterPro" id="IPR051010">
    <property type="entry name" value="BCAA_transport"/>
</dbReference>
<keyword evidence="2 4" id="KW-0732">Signal</keyword>
<dbReference type="Gene3D" id="3.40.50.2300">
    <property type="match status" value="2"/>
</dbReference>
<evidence type="ECO:0000259" key="5">
    <source>
        <dbReference type="Pfam" id="PF13458"/>
    </source>
</evidence>
<accession>A0A7Y0HDK7</accession>
<sequence length="401" mass="42187">MLKNLSLAATLVAIGSMPAAAEKLSDNAVRIGVMTDMAAVYADLSGQGSVVAAEMAIEDFGGTVLGAPIELVSADHQNKADIAAAKAREWIDTDGVDMLTDLVTSSVALAVQEVGKEKNRVIMVVGAATSRLTGENCTSTGFHWAYDTYALANGTGTAVVKNGGDSWFFLTADYAFGHSLESDVSKIVEKNGGTVVGAVRHPFPTTDFASFLLQAQASGAKIIGLANAGSDTINAIKQASEFGIVEGGQNLAGLLMFITDVHALGLDAAKGLFMTTGWYWDLNDDTRAWAARFEEKVGRKPTMVQVGVYSAVLSYLKAVEAAGTDEATAVSEALKSMEINDVFTTGGKVYANGRMAHDMYLVQVKKPEDSSGAWDYLDVVRTIPAAEAFQNPAETGCPITN</sequence>
<dbReference type="Proteomes" id="UP000539372">
    <property type="component" value="Unassembled WGS sequence"/>
</dbReference>
<organism evidence="6 7">
    <name type="scientific">Pacificispira spongiicola</name>
    <dbReference type="NCBI Taxonomy" id="2729598"/>
    <lineage>
        <taxon>Bacteria</taxon>
        <taxon>Pseudomonadati</taxon>
        <taxon>Pseudomonadota</taxon>
        <taxon>Alphaproteobacteria</taxon>
        <taxon>Rhodospirillales</taxon>
        <taxon>Rhodospirillaceae</taxon>
        <taxon>Pacificispira</taxon>
    </lineage>
</organism>
<dbReference type="CDD" id="cd06327">
    <property type="entry name" value="PBP1_SBP-like"/>
    <property type="match status" value="1"/>
</dbReference>
<keyword evidence="3" id="KW-0029">Amino-acid transport</keyword>
<keyword evidence="7" id="KW-1185">Reference proteome</keyword>
<evidence type="ECO:0000256" key="2">
    <source>
        <dbReference type="ARBA" id="ARBA00022729"/>
    </source>
</evidence>
<protein>
    <submittedName>
        <fullName evidence="6">ABC transporter substrate-binding protein</fullName>
    </submittedName>
</protein>
<dbReference type="InterPro" id="IPR028081">
    <property type="entry name" value="Leu-bd"/>
</dbReference>
<keyword evidence="3" id="KW-0813">Transport</keyword>
<comment type="caution">
    <text evidence="6">The sequence shown here is derived from an EMBL/GenBank/DDBJ whole genome shotgun (WGS) entry which is preliminary data.</text>
</comment>
<evidence type="ECO:0000256" key="3">
    <source>
        <dbReference type="ARBA" id="ARBA00022970"/>
    </source>
</evidence>
<evidence type="ECO:0000313" key="6">
    <source>
        <dbReference type="EMBL" id="NMM43941.1"/>
    </source>
</evidence>
<evidence type="ECO:0000256" key="4">
    <source>
        <dbReference type="SAM" id="SignalP"/>
    </source>
</evidence>
<dbReference type="EMBL" id="JABBNT010000002">
    <property type="protein sequence ID" value="NMM43941.1"/>
    <property type="molecule type" value="Genomic_DNA"/>
</dbReference>
<dbReference type="PANTHER" id="PTHR30483:SF6">
    <property type="entry name" value="PERIPLASMIC BINDING PROTEIN OF ABC TRANSPORTER FOR NATURAL AMINO ACIDS"/>
    <property type="match status" value="1"/>
</dbReference>